<dbReference type="Proteomes" id="UP001218788">
    <property type="component" value="Unassembled WGS sequence"/>
</dbReference>
<dbReference type="Gene3D" id="3.40.50.1820">
    <property type="entry name" value="alpha/beta hydrolase"/>
    <property type="match status" value="1"/>
</dbReference>
<dbReference type="RefSeq" id="WP_273642099.1">
    <property type="nucleotide sequence ID" value="NZ_JAQQXP010000002.1"/>
</dbReference>
<evidence type="ECO:0000256" key="4">
    <source>
        <dbReference type="SAM" id="SignalP"/>
    </source>
</evidence>
<gene>
    <name evidence="6" type="ORF">OIK42_16165</name>
</gene>
<evidence type="ECO:0000259" key="5">
    <source>
        <dbReference type="Pfam" id="PF22244"/>
    </source>
</evidence>
<evidence type="ECO:0000256" key="2">
    <source>
        <dbReference type="ARBA" id="ARBA00022729"/>
    </source>
</evidence>
<protein>
    <recommendedName>
        <fullName evidence="5">4-O-methyl-glucuronoyl methylesterase-like domain-containing protein</fullName>
    </recommendedName>
</protein>
<evidence type="ECO:0000256" key="1">
    <source>
        <dbReference type="ARBA" id="ARBA00022487"/>
    </source>
</evidence>
<feature type="domain" description="4-O-methyl-glucuronoyl methylesterase-like" evidence="5">
    <location>
        <begin position="110"/>
        <end position="345"/>
    </location>
</feature>
<dbReference type="InterPro" id="IPR054579">
    <property type="entry name" value="GCE-like_dom"/>
</dbReference>
<evidence type="ECO:0000313" key="7">
    <source>
        <dbReference type="Proteomes" id="UP001218788"/>
    </source>
</evidence>
<feature type="signal peptide" evidence="4">
    <location>
        <begin position="1"/>
        <end position="23"/>
    </location>
</feature>
<keyword evidence="2 4" id="KW-0732">Signal</keyword>
<comment type="caution">
    <text evidence="6">The sequence shown here is derived from an EMBL/GenBank/DDBJ whole genome shotgun (WGS) entry which is preliminary data.</text>
</comment>
<keyword evidence="3" id="KW-0378">Hydrolase</keyword>
<dbReference type="InterPro" id="IPR029058">
    <property type="entry name" value="AB_hydrolase_fold"/>
</dbReference>
<reference evidence="6 7" key="1">
    <citation type="submission" date="2022-10" db="EMBL/GenBank/DDBJ databases">
        <title>Alteromonas sp. chi3 Genome sequencing.</title>
        <authorList>
            <person name="Park S."/>
        </authorList>
    </citation>
    <scope>NUCLEOTIDE SEQUENCE [LARGE SCALE GENOMIC DNA]</scope>
    <source>
        <strain evidence="7">chi3</strain>
    </source>
</reference>
<dbReference type="EMBL" id="JAQQXP010000002">
    <property type="protein sequence ID" value="MDC8832292.1"/>
    <property type="molecule type" value="Genomic_DNA"/>
</dbReference>
<name>A0ABT5L5Z9_9ALTE</name>
<sequence>MQRFKVLTLFVLASLGTSIQASANNANSGKPLKDDTACPVYAAADFAQLNDIRHLPNPFVYGKAINVTSRSQWQCARAWTKAQFEHWELGPLPPAPPVVSGTVTARQLTVHASASGNTIAFNAQLHLPAIGKAPFPAMIRLGEYGLDTQLFNDAGVAVITYNNGELAEQNNQQSRGRGKFYELFGSDHPAGAMMAWSWGISRILDVIENTDQQLIDSTRIGVTGCSRNGKGAIVAGAFDERIQLTIAQESGSGGAASWRISDYQQQQGQNVQTQQQIVTENVWFRDNFSRFSGATTQLPVDHHQLMGLLAPRGLLVLENTSMEWLGNSSTFITSQVAKSVWQALGTPQNIGISQVGGHRHCQLPASQQPAVQQFVSQFLLQSAANTRELLQTDGQYSTSAAEWRPWATPTLRPD</sequence>
<accession>A0ABT5L5Z9</accession>
<dbReference type="Pfam" id="PF22244">
    <property type="entry name" value="GCE_fung"/>
    <property type="match status" value="1"/>
</dbReference>
<proteinExistence type="predicted"/>
<dbReference type="SUPFAM" id="SSF53474">
    <property type="entry name" value="alpha/beta-Hydrolases"/>
    <property type="match status" value="1"/>
</dbReference>
<feature type="chain" id="PRO_5046901907" description="4-O-methyl-glucuronoyl methylesterase-like domain-containing protein" evidence="4">
    <location>
        <begin position="24"/>
        <end position="414"/>
    </location>
</feature>
<evidence type="ECO:0000313" key="6">
    <source>
        <dbReference type="EMBL" id="MDC8832292.1"/>
    </source>
</evidence>
<keyword evidence="1" id="KW-0719">Serine esterase</keyword>
<evidence type="ECO:0000256" key="3">
    <source>
        <dbReference type="ARBA" id="ARBA00022801"/>
    </source>
</evidence>
<organism evidence="6 7">
    <name type="scientific">Alteromonas gilva</name>
    <dbReference type="NCBI Taxonomy" id="2987522"/>
    <lineage>
        <taxon>Bacteria</taxon>
        <taxon>Pseudomonadati</taxon>
        <taxon>Pseudomonadota</taxon>
        <taxon>Gammaproteobacteria</taxon>
        <taxon>Alteromonadales</taxon>
        <taxon>Alteromonadaceae</taxon>
        <taxon>Alteromonas/Salinimonas group</taxon>
        <taxon>Alteromonas</taxon>
    </lineage>
</organism>
<keyword evidence="7" id="KW-1185">Reference proteome</keyword>